<dbReference type="PANTHER" id="PTHR32322">
    <property type="entry name" value="INNER MEMBRANE TRANSPORTER"/>
    <property type="match status" value="1"/>
</dbReference>
<sequence>MRAILAPLWNNAYLLMTLTCLFWAGNSVIGRAARDLVPPVGLAFWRWVLAFTLLIGVAWPYLKRDREILLKQWRWVVALGALGVGAFNTLLYSGLQYTTAINALLMQSAQPPLIMLMAFFLFRDRTGPVQIVGVLLSLVGVLVIVAGGDIDVLIHLRLNPGDAIILGAMLLWVLYSVLLRFRPPVHPLSFLAATFGIAILFITPFYVMELMAGRRIVPVAESFATIAYVGIFPSLLAYAFFNRGVELLGPGRAGVFLNLMPVFGSLLAIALLGERFTTAHAVGIGLIGIGLLLTRKA</sequence>
<dbReference type="RefSeq" id="WP_380857358.1">
    <property type="nucleotide sequence ID" value="NZ_JBHRXV010000003.1"/>
</dbReference>
<dbReference type="InterPro" id="IPR037185">
    <property type="entry name" value="EmrE-like"/>
</dbReference>
<dbReference type="Proteomes" id="UP001595615">
    <property type="component" value="Unassembled WGS sequence"/>
</dbReference>
<evidence type="ECO:0000256" key="6">
    <source>
        <dbReference type="SAM" id="Phobius"/>
    </source>
</evidence>
<feature type="transmembrane region" description="Helical" evidence="6">
    <location>
        <begin position="163"/>
        <end position="181"/>
    </location>
</feature>
<reference evidence="9" key="1">
    <citation type="journal article" date="2019" name="Int. J. Syst. Evol. Microbiol.">
        <title>The Global Catalogue of Microorganisms (GCM) 10K type strain sequencing project: providing services to taxonomists for standard genome sequencing and annotation.</title>
        <authorList>
            <consortium name="The Broad Institute Genomics Platform"/>
            <consortium name="The Broad Institute Genome Sequencing Center for Infectious Disease"/>
            <person name="Wu L."/>
            <person name="Ma J."/>
        </authorList>
    </citation>
    <scope>NUCLEOTIDE SEQUENCE [LARGE SCALE GENOMIC DNA]</scope>
    <source>
        <strain evidence="9">KCTC 42644</strain>
    </source>
</reference>
<comment type="subcellular location">
    <subcellularLocation>
        <location evidence="1">Membrane</location>
        <topology evidence="1">Multi-pass membrane protein</topology>
    </subcellularLocation>
</comment>
<feature type="transmembrane region" description="Helical" evidence="6">
    <location>
        <begin position="44"/>
        <end position="62"/>
    </location>
</feature>
<gene>
    <name evidence="8" type="ORF">ACFOMD_04300</name>
</gene>
<protein>
    <submittedName>
        <fullName evidence="8">DMT family transporter</fullName>
    </submittedName>
</protein>
<feature type="transmembrane region" description="Helical" evidence="6">
    <location>
        <begin position="129"/>
        <end position="148"/>
    </location>
</feature>
<evidence type="ECO:0000313" key="9">
    <source>
        <dbReference type="Proteomes" id="UP001595615"/>
    </source>
</evidence>
<keyword evidence="5 6" id="KW-0472">Membrane</keyword>
<feature type="domain" description="EamA" evidence="7">
    <location>
        <begin position="12"/>
        <end position="145"/>
    </location>
</feature>
<feature type="transmembrane region" description="Helical" evidence="6">
    <location>
        <begin position="278"/>
        <end position="294"/>
    </location>
</feature>
<feature type="transmembrane region" description="Helical" evidence="6">
    <location>
        <begin position="74"/>
        <end position="95"/>
    </location>
</feature>
<dbReference type="SUPFAM" id="SSF103481">
    <property type="entry name" value="Multidrug resistance efflux transporter EmrE"/>
    <property type="match status" value="2"/>
</dbReference>
<feature type="transmembrane region" description="Helical" evidence="6">
    <location>
        <begin position="253"/>
        <end position="272"/>
    </location>
</feature>
<evidence type="ECO:0000256" key="2">
    <source>
        <dbReference type="ARBA" id="ARBA00007362"/>
    </source>
</evidence>
<evidence type="ECO:0000256" key="5">
    <source>
        <dbReference type="ARBA" id="ARBA00023136"/>
    </source>
</evidence>
<evidence type="ECO:0000256" key="4">
    <source>
        <dbReference type="ARBA" id="ARBA00022989"/>
    </source>
</evidence>
<keyword evidence="4 6" id="KW-1133">Transmembrane helix</keyword>
<evidence type="ECO:0000256" key="1">
    <source>
        <dbReference type="ARBA" id="ARBA00004141"/>
    </source>
</evidence>
<comment type="similarity">
    <text evidence="2">Belongs to the EamA transporter family.</text>
</comment>
<keyword evidence="3 6" id="KW-0812">Transmembrane</keyword>
<feature type="transmembrane region" description="Helical" evidence="6">
    <location>
        <begin position="101"/>
        <end position="122"/>
    </location>
</feature>
<comment type="caution">
    <text evidence="8">The sequence shown here is derived from an EMBL/GenBank/DDBJ whole genome shotgun (WGS) entry which is preliminary data.</text>
</comment>
<dbReference type="EMBL" id="JBHRXV010000003">
    <property type="protein sequence ID" value="MFC3711778.1"/>
    <property type="molecule type" value="Genomic_DNA"/>
</dbReference>
<feature type="transmembrane region" description="Helical" evidence="6">
    <location>
        <begin position="12"/>
        <end position="32"/>
    </location>
</feature>
<feature type="transmembrane region" description="Helical" evidence="6">
    <location>
        <begin position="219"/>
        <end position="241"/>
    </location>
</feature>
<dbReference type="InterPro" id="IPR050638">
    <property type="entry name" value="AA-Vitamin_Transporters"/>
</dbReference>
<evidence type="ECO:0000259" key="7">
    <source>
        <dbReference type="Pfam" id="PF00892"/>
    </source>
</evidence>
<name>A0ABV7X980_9SPHN</name>
<evidence type="ECO:0000256" key="3">
    <source>
        <dbReference type="ARBA" id="ARBA00022692"/>
    </source>
</evidence>
<dbReference type="PANTHER" id="PTHR32322:SF2">
    <property type="entry name" value="EAMA DOMAIN-CONTAINING PROTEIN"/>
    <property type="match status" value="1"/>
</dbReference>
<keyword evidence="9" id="KW-1185">Reference proteome</keyword>
<feature type="domain" description="EamA" evidence="7">
    <location>
        <begin position="160"/>
        <end position="294"/>
    </location>
</feature>
<feature type="transmembrane region" description="Helical" evidence="6">
    <location>
        <begin position="188"/>
        <end position="207"/>
    </location>
</feature>
<dbReference type="Pfam" id="PF00892">
    <property type="entry name" value="EamA"/>
    <property type="match status" value="2"/>
</dbReference>
<evidence type="ECO:0000313" key="8">
    <source>
        <dbReference type="EMBL" id="MFC3711778.1"/>
    </source>
</evidence>
<dbReference type="InterPro" id="IPR000620">
    <property type="entry name" value="EamA_dom"/>
</dbReference>
<proteinExistence type="inferred from homology"/>
<organism evidence="8 9">
    <name type="scientific">Sphingoaurantiacus capsulatus</name>
    <dbReference type="NCBI Taxonomy" id="1771310"/>
    <lineage>
        <taxon>Bacteria</taxon>
        <taxon>Pseudomonadati</taxon>
        <taxon>Pseudomonadota</taxon>
        <taxon>Alphaproteobacteria</taxon>
        <taxon>Sphingomonadales</taxon>
        <taxon>Sphingosinicellaceae</taxon>
        <taxon>Sphingoaurantiacus</taxon>
    </lineage>
</organism>
<accession>A0ABV7X980</accession>